<keyword evidence="1" id="KW-0812">Transmembrane</keyword>
<organism evidence="2">
    <name type="scientific">marine sediment metagenome</name>
    <dbReference type="NCBI Taxonomy" id="412755"/>
    <lineage>
        <taxon>unclassified sequences</taxon>
        <taxon>metagenomes</taxon>
        <taxon>ecological metagenomes</taxon>
    </lineage>
</organism>
<keyword evidence="1" id="KW-0472">Membrane</keyword>
<feature type="transmembrane region" description="Helical" evidence="1">
    <location>
        <begin position="7"/>
        <end position="27"/>
    </location>
</feature>
<feature type="transmembrane region" description="Helical" evidence="1">
    <location>
        <begin position="117"/>
        <end position="141"/>
    </location>
</feature>
<evidence type="ECO:0000313" key="2">
    <source>
        <dbReference type="EMBL" id="KKN33200.1"/>
    </source>
</evidence>
<name>A0A0F9PN45_9ZZZZ</name>
<feature type="transmembrane region" description="Helical" evidence="1">
    <location>
        <begin position="47"/>
        <end position="77"/>
    </location>
</feature>
<evidence type="ECO:0000256" key="1">
    <source>
        <dbReference type="SAM" id="Phobius"/>
    </source>
</evidence>
<sequence length="148" mass="16462">MAEDQTVPYFIGALITSAISWILLLATPFSGFNGSNYYLGVYVYGAVWAWSLVGVPILINAILLIYCTLISVLILRFPDKIPDRKYVKYGVFISVGAFILTIINGIVFAAVAWEEDWWWWFGAGFYGGVIGGLLTAILFYLGEKTVEL</sequence>
<dbReference type="EMBL" id="LAZR01002195">
    <property type="protein sequence ID" value="KKN33200.1"/>
    <property type="molecule type" value="Genomic_DNA"/>
</dbReference>
<gene>
    <name evidence="2" type="ORF">LCGC14_0805950</name>
</gene>
<proteinExistence type="predicted"/>
<protein>
    <submittedName>
        <fullName evidence="2">Uncharacterized protein</fullName>
    </submittedName>
</protein>
<dbReference type="AlphaFoldDB" id="A0A0F9PN45"/>
<reference evidence="2" key="1">
    <citation type="journal article" date="2015" name="Nature">
        <title>Complex archaea that bridge the gap between prokaryotes and eukaryotes.</title>
        <authorList>
            <person name="Spang A."/>
            <person name="Saw J.H."/>
            <person name="Jorgensen S.L."/>
            <person name="Zaremba-Niedzwiedzka K."/>
            <person name="Martijn J."/>
            <person name="Lind A.E."/>
            <person name="van Eijk R."/>
            <person name="Schleper C."/>
            <person name="Guy L."/>
            <person name="Ettema T.J."/>
        </authorList>
    </citation>
    <scope>NUCLEOTIDE SEQUENCE</scope>
</reference>
<feature type="transmembrane region" description="Helical" evidence="1">
    <location>
        <begin position="89"/>
        <end position="111"/>
    </location>
</feature>
<comment type="caution">
    <text evidence="2">The sequence shown here is derived from an EMBL/GenBank/DDBJ whole genome shotgun (WGS) entry which is preliminary data.</text>
</comment>
<keyword evidence="1" id="KW-1133">Transmembrane helix</keyword>
<accession>A0A0F9PN45</accession>